<accession>A0A0M0JDR1</accession>
<evidence type="ECO:0000256" key="2">
    <source>
        <dbReference type="ARBA" id="ARBA00022801"/>
    </source>
</evidence>
<keyword evidence="6" id="KW-1185">Reference proteome</keyword>
<dbReference type="OrthoDB" id="435686at2759"/>
<keyword evidence="1 5" id="KW-0808">Transferase</keyword>
<keyword evidence="3" id="KW-0865">Zymogen</keyword>
<evidence type="ECO:0000256" key="3">
    <source>
        <dbReference type="ARBA" id="ARBA00023145"/>
    </source>
</evidence>
<dbReference type="GO" id="GO:0016787">
    <property type="term" value="F:hydrolase activity"/>
    <property type="evidence" value="ECO:0007669"/>
    <property type="project" value="UniProtKB-KW"/>
</dbReference>
<name>A0A0M0JDR1_9EUKA</name>
<dbReference type="InterPro" id="IPR043137">
    <property type="entry name" value="GGT_ssub_C"/>
</dbReference>
<dbReference type="GO" id="GO:0016740">
    <property type="term" value="F:transferase activity"/>
    <property type="evidence" value="ECO:0007669"/>
    <property type="project" value="UniProtKB-KW"/>
</dbReference>
<comment type="caution">
    <text evidence="5">The sequence shown here is derived from an EMBL/GenBank/DDBJ whole genome shotgun (WGS) entry which is preliminary data.</text>
</comment>
<protein>
    <submittedName>
        <fullName evidence="5">Gamma-glutamyltransferase</fullName>
    </submittedName>
</protein>
<dbReference type="EMBL" id="JWZX01003060">
    <property type="protein sequence ID" value="KOO24734.1"/>
    <property type="molecule type" value="Genomic_DNA"/>
</dbReference>
<evidence type="ECO:0000256" key="4">
    <source>
        <dbReference type="SAM" id="MobiDB-lite"/>
    </source>
</evidence>
<evidence type="ECO:0000313" key="6">
    <source>
        <dbReference type="Proteomes" id="UP000037460"/>
    </source>
</evidence>
<dbReference type="Gene3D" id="1.10.246.130">
    <property type="match status" value="1"/>
</dbReference>
<dbReference type="InterPro" id="IPR043138">
    <property type="entry name" value="GGT_lsub"/>
</dbReference>
<feature type="region of interest" description="Disordered" evidence="4">
    <location>
        <begin position="160"/>
        <end position="202"/>
    </location>
</feature>
<keyword evidence="2" id="KW-0378">Hydrolase</keyword>
<dbReference type="InterPro" id="IPR029055">
    <property type="entry name" value="Ntn_hydrolases_N"/>
</dbReference>
<dbReference type="PRINTS" id="PR01210">
    <property type="entry name" value="GGTRANSPTASE"/>
</dbReference>
<evidence type="ECO:0000256" key="1">
    <source>
        <dbReference type="ARBA" id="ARBA00022679"/>
    </source>
</evidence>
<dbReference type="SUPFAM" id="SSF56235">
    <property type="entry name" value="N-terminal nucleophile aminohydrolases (Ntn hydrolases)"/>
    <property type="match status" value="1"/>
</dbReference>
<dbReference type="PANTHER" id="PTHR43199">
    <property type="entry name" value="GLUTATHIONE HYDROLASE"/>
    <property type="match status" value="1"/>
</dbReference>
<evidence type="ECO:0000313" key="5">
    <source>
        <dbReference type="EMBL" id="KOO24734.1"/>
    </source>
</evidence>
<dbReference type="AlphaFoldDB" id="A0A0M0JDR1"/>
<sequence length="334" mass="35170">MAPPSSGGVATLLALNTLDAARKLEGGPSDVASWARMIDAQNLAFADRNEYLGDADFVDVPIDGLLSPAYAAERARAIFRTDGRAAPTPIPFGVPPGAEHSGGRYASSRAPEHGTMHYSIVTERHLVAVTTTVQSGMGSGVVLPGRGLLLNDELDDFDALGVDPTTRKPYANGPEGGKKPRRTALDPADAQSLGGKRPRSSMSPMLVFNRTLDGSLTPWMAIGAMGGATIIGSVLHGLINTLAWQMDAQAAIDAPRAYPQNEVDQPLEPALYARFGAQLRALGYNATRGDLLDHYLYIAQICADGLYRGAADTTRLPESSAMAVSPASVKGDET</sequence>
<proteinExistence type="predicted"/>
<dbReference type="Gene3D" id="3.60.20.40">
    <property type="match status" value="1"/>
</dbReference>
<dbReference type="InterPro" id="IPR051792">
    <property type="entry name" value="GGT_bact"/>
</dbReference>
<gene>
    <name evidence="5" type="ORF">Ctob_005848</name>
</gene>
<dbReference type="Pfam" id="PF01019">
    <property type="entry name" value="G_glu_transpept"/>
    <property type="match status" value="1"/>
</dbReference>
<reference evidence="6" key="1">
    <citation type="journal article" date="2015" name="PLoS Genet.">
        <title>Genome Sequence and Transcriptome Analyses of Chrysochromulina tobin: Metabolic Tools for Enhanced Algal Fitness in the Prominent Order Prymnesiales (Haptophyceae).</title>
        <authorList>
            <person name="Hovde B.T."/>
            <person name="Deodato C.R."/>
            <person name="Hunsperger H.M."/>
            <person name="Ryken S.A."/>
            <person name="Yost W."/>
            <person name="Jha R.K."/>
            <person name="Patterson J."/>
            <person name="Monnat R.J. Jr."/>
            <person name="Barlow S.B."/>
            <person name="Starkenburg S.R."/>
            <person name="Cattolico R.A."/>
        </authorList>
    </citation>
    <scope>NUCLEOTIDE SEQUENCE</scope>
    <source>
        <strain evidence="6">CCMP291</strain>
    </source>
</reference>
<organism evidence="5 6">
    <name type="scientific">Chrysochromulina tobinii</name>
    <dbReference type="NCBI Taxonomy" id="1460289"/>
    <lineage>
        <taxon>Eukaryota</taxon>
        <taxon>Haptista</taxon>
        <taxon>Haptophyta</taxon>
        <taxon>Prymnesiophyceae</taxon>
        <taxon>Prymnesiales</taxon>
        <taxon>Chrysochromulinaceae</taxon>
        <taxon>Chrysochromulina</taxon>
    </lineage>
</organism>
<feature type="region of interest" description="Disordered" evidence="4">
    <location>
        <begin position="88"/>
        <end position="110"/>
    </location>
</feature>
<dbReference type="Proteomes" id="UP000037460">
    <property type="component" value="Unassembled WGS sequence"/>
</dbReference>
<dbReference type="PANTHER" id="PTHR43199:SF1">
    <property type="entry name" value="GLUTATHIONE HYDROLASE PROENZYME"/>
    <property type="match status" value="1"/>
</dbReference>